<gene>
    <name evidence="1" type="ORF">JOC47_002998</name>
</gene>
<proteinExistence type="predicted"/>
<protein>
    <submittedName>
        <fullName evidence="1">Uncharacterized protein</fullName>
    </submittedName>
</protein>
<evidence type="ECO:0000313" key="1">
    <source>
        <dbReference type="EMBL" id="MBM7558128.1"/>
    </source>
</evidence>
<accession>A0A939BQG3</accession>
<name>A0A939BQG3_9FIRM</name>
<evidence type="ECO:0000313" key="2">
    <source>
        <dbReference type="Proteomes" id="UP000774000"/>
    </source>
</evidence>
<dbReference type="AlphaFoldDB" id="A0A939BQG3"/>
<dbReference type="Proteomes" id="UP000774000">
    <property type="component" value="Unassembled WGS sequence"/>
</dbReference>
<reference evidence="1" key="1">
    <citation type="submission" date="2021-01" db="EMBL/GenBank/DDBJ databases">
        <title>Genomic Encyclopedia of Type Strains, Phase IV (KMG-IV): sequencing the most valuable type-strain genomes for metagenomic binning, comparative biology and taxonomic classification.</title>
        <authorList>
            <person name="Goeker M."/>
        </authorList>
    </citation>
    <scope>NUCLEOTIDE SEQUENCE</scope>
    <source>
        <strain evidence="1">DSM 23230</strain>
    </source>
</reference>
<comment type="caution">
    <text evidence="1">The sequence shown here is derived from an EMBL/GenBank/DDBJ whole genome shotgun (WGS) entry which is preliminary data.</text>
</comment>
<keyword evidence="2" id="KW-1185">Reference proteome</keyword>
<dbReference type="EMBL" id="JAFBDQ010000027">
    <property type="protein sequence ID" value="MBM7558128.1"/>
    <property type="molecule type" value="Genomic_DNA"/>
</dbReference>
<sequence length="308" mass="35734">MKKMTFSDLGYRHENELINIIAGLCLPRAGFPKTLYNLGYRIRGFDEIFNNHRGDELKPDLIIGCDNKGCTIIFEAKAGKNADRDQLENYNNITKEDLIKNAGFSKKLISSGHDISYVCYEKTFVNKEQIDAFNNLIKSIEGNYEFPVIVFDKQNAILDLKHYSFKDEEINKELDKKINIPINRVPEIINFDQHSDKKEIKIEVIRTIISYILSNKYKFGVEEMLNEILSPFPGITSMIGSQTKKAVKNKLLTVLDNLEEEKPEYFKWDGDNWIIKSKLHGLHSTQLKMFLDLPDKIEIDENQLRLFD</sequence>
<organism evidence="1 2">
    <name type="scientific">Halanaerobacter jeridensis</name>
    <dbReference type="NCBI Taxonomy" id="706427"/>
    <lineage>
        <taxon>Bacteria</taxon>
        <taxon>Bacillati</taxon>
        <taxon>Bacillota</taxon>
        <taxon>Clostridia</taxon>
        <taxon>Halanaerobiales</taxon>
        <taxon>Halobacteroidaceae</taxon>
        <taxon>Halanaerobacter</taxon>
    </lineage>
</organism>